<dbReference type="PROSITE" id="PS50048">
    <property type="entry name" value="ZN2_CY6_FUNGAL_2"/>
    <property type="match status" value="1"/>
</dbReference>
<feature type="compositionally biased region" description="Polar residues" evidence="6">
    <location>
        <begin position="113"/>
        <end position="126"/>
    </location>
</feature>
<dbReference type="SUPFAM" id="SSF57701">
    <property type="entry name" value="Zn2/Cys6 DNA-binding domain"/>
    <property type="match status" value="1"/>
</dbReference>
<dbReference type="InterPro" id="IPR001138">
    <property type="entry name" value="Zn2Cys6_DnaBD"/>
</dbReference>
<evidence type="ECO:0000256" key="6">
    <source>
        <dbReference type="SAM" id="MobiDB-lite"/>
    </source>
</evidence>
<feature type="compositionally biased region" description="Polar residues" evidence="6">
    <location>
        <begin position="31"/>
        <end position="59"/>
    </location>
</feature>
<dbReference type="CDD" id="cd00067">
    <property type="entry name" value="GAL4"/>
    <property type="match status" value="1"/>
</dbReference>
<dbReference type="CDD" id="cd12148">
    <property type="entry name" value="fungal_TF_MHR"/>
    <property type="match status" value="1"/>
</dbReference>
<feature type="region of interest" description="Disordered" evidence="6">
    <location>
        <begin position="104"/>
        <end position="166"/>
    </location>
</feature>
<evidence type="ECO:0000313" key="9">
    <source>
        <dbReference type="Proteomes" id="UP001556367"/>
    </source>
</evidence>
<keyword evidence="9" id="KW-1185">Reference proteome</keyword>
<dbReference type="InterPro" id="IPR050815">
    <property type="entry name" value="TF_fung"/>
</dbReference>
<evidence type="ECO:0000256" key="3">
    <source>
        <dbReference type="ARBA" id="ARBA00023015"/>
    </source>
</evidence>
<keyword evidence="3" id="KW-0805">Transcription regulation</keyword>
<evidence type="ECO:0000256" key="1">
    <source>
        <dbReference type="ARBA" id="ARBA00004123"/>
    </source>
</evidence>
<dbReference type="InterPro" id="IPR036864">
    <property type="entry name" value="Zn2-C6_fun-type_DNA-bd_sf"/>
</dbReference>
<feature type="compositionally biased region" description="Basic and acidic residues" evidence="6">
    <location>
        <begin position="225"/>
        <end position="234"/>
    </location>
</feature>
<dbReference type="SMART" id="SM00066">
    <property type="entry name" value="GAL4"/>
    <property type="match status" value="1"/>
</dbReference>
<evidence type="ECO:0000259" key="7">
    <source>
        <dbReference type="PROSITE" id="PS50048"/>
    </source>
</evidence>
<name>A0ABR3JZD2_9AGAR</name>
<evidence type="ECO:0000256" key="5">
    <source>
        <dbReference type="ARBA" id="ARBA00023242"/>
    </source>
</evidence>
<feature type="region of interest" description="Disordered" evidence="6">
    <location>
        <begin position="1"/>
        <end position="83"/>
    </location>
</feature>
<keyword evidence="5" id="KW-0539">Nucleus</keyword>
<keyword evidence="4" id="KW-0804">Transcription</keyword>
<dbReference type="Gene3D" id="4.10.240.10">
    <property type="entry name" value="Zn(2)-C6 fungal-type DNA-binding domain"/>
    <property type="match status" value="1"/>
</dbReference>
<feature type="domain" description="Zn(2)-C6 fungal-type" evidence="7">
    <location>
        <begin position="173"/>
        <end position="206"/>
    </location>
</feature>
<proteinExistence type="predicted"/>
<comment type="caution">
    <text evidence="8">The sequence shown here is derived from an EMBL/GenBank/DDBJ whole genome shotgun (WGS) entry which is preliminary data.</text>
</comment>
<evidence type="ECO:0000256" key="4">
    <source>
        <dbReference type="ARBA" id="ARBA00023163"/>
    </source>
</evidence>
<comment type="subcellular location">
    <subcellularLocation>
        <location evidence="1">Nucleus</location>
    </subcellularLocation>
</comment>
<feature type="region of interest" description="Disordered" evidence="6">
    <location>
        <begin position="190"/>
        <end position="268"/>
    </location>
</feature>
<protein>
    <recommendedName>
        <fullName evidence="7">Zn(2)-C6 fungal-type domain-containing protein</fullName>
    </recommendedName>
</protein>
<dbReference type="EMBL" id="JASNQZ010000001">
    <property type="protein sequence ID" value="KAL0961294.1"/>
    <property type="molecule type" value="Genomic_DNA"/>
</dbReference>
<gene>
    <name evidence="8" type="ORF">HGRIS_006254</name>
</gene>
<evidence type="ECO:0000313" key="8">
    <source>
        <dbReference type="EMBL" id="KAL0961294.1"/>
    </source>
</evidence>
<accession>A0ABR3JZD2</accession>
<organism evidence="8 9">
    <name type="scientific">Hohenbuehelia grisea</name>
    <dbReference type="NCBI Taxonomy" id="104357"/>
    <lineage>
        <taxon>Eukaryota</taxon>
        <taxon>Fungi</taxon>
        <taxon>Dikarya</taxon>
        <taxon>Basidiomycota</taxon>
        <taxon>Agaricomycotina</taxon>
        <taxon>Agaricomycetes</taxon>
        <taxon>Agaricomycetidae</taxon>
        <taxon>Agaricales</taxon>
        <taxon>Pleurotineae</taxon>
        <taxon>Pleurotaceae</taxon>
        <taxon>Hohenbuehelia</taxon>
    </lineage>
</organism>
<keyword evidence="2" id="KW-0479">Metal-binding</keyword>
<evidence type="ECO:0000256" key="2">
    <source>
        <dbReference type="ARBA" id="ARBA00022723"/>
    </source>
</evidence>
<sequence length="960" mass="106002">MSQPLTRGDMPEPHTRVGTSAGESYFDISYRQENTTNGGHQTFPSGVPYSQPQTGTHLTTEPAGEAQYQLSGPGLAPTALPPFSNLRSDLSTLAEVSMLEAHGMGAQPDSDATRSSRAGMSSQTGSADPPSDPGESAPQQRKPRKRREKPHIDLAPDQPPTTQGKARARVYVACLQCRQRKIRCDGAKPVCHNCNRRPAGGPECSYDAQPKRRGPDRTPGARQRVPKDEGHEVGEAGGPVRRRRRRREESSTTSSLKSPLDVPSSNVGEDFGHLPSPTAIPAFPLDMTQSPIDGGASLEYLLAPLASMAGSADYPQTSCCGLNNCPPSACPTRGSGIFQVIQNMPLNPLCTTSSEDALIAAMPASFITQVDENGNEVQDDTVDIDIGSQPSLNFTRKIWWDSVLSLYLDPHSTHLQPVTGSQREVATAGITGDLQFLFRTSNYWFSFFHIPSFFRQYFDPQRREQMQPCLMLGLLAMATFWQSSEIELGDSGRRRALSFRDAAQCALDASMNSGWLDETVAQAAWLLALFEVCAHPYHSTERSTSSMTYLDSLIRGLALTSVDVDDPQTSMFSHGTVPHAADQRNSVLLPNFDARRTTQSLREGMYAVHPHQYPPSTAELGVGIGINAHTNVGSPDVGCSCASHTLMKRMPGTAEHVPLWASTPAWNDSWTTAEIRKESCRRLCWSAMTLAAGHISYTTANKSYQLDLFIANPANYALLFSGESIMSSPTIHSPRISSAKDTIWALYDRAFLLWHGCMRMRNDPSVSDARKAEFAYAAWLEADALEEVMNKHMCGIERAFIYQGREYLFNTRMCISYEFSRYIPLPSTTNPLFNRKKAEDWLHHQATVAQRFMQGLHIVTGNATNVLARRPFFVFWFMGQISRAIGLWETDHTFTAALDVCKALLAPIDYLTALWPCSEQRVRYERLRVRLTNACYQARLPAPPPMNISLPRSSSTSVVA</sequence>
<dbReference type="Pfam" id="PF00172">
    <property type="entry name" value="Zn_clus"/>
    <property type="match status" value="1"/>
</dbReference>
<dbReference type="PANTHER" id="PTHR47338:SF5">
    <property type="entry name" value="ZN(II)2CYS6 TRANSCRIPTION FACTOR (EUROFUNG)"/>
    <property type="match status" value="1"/>
</dbReference>
<dbReference type="PANTHER" id="PTHR47338">
    <property type="entry name" value="ZN(II)2CYS6 TRANSCRIPTION FACTOR (EUROFUNG)-RELATED"/>
    <property type="match status" value="1"/>
</dbReference>
<reference evidence="9" key="1">
    <citation type="submission" date="2024-06" db="EMBL/GenBank/DDBJ databases">
        <title>Multi-omics analyses provide insights into the biosynthesis of the anticancer antibiotic pleurotin in Hohenbuehelia grisea.</title>
        <authorList>
            <person name="Weaver J.A."/>
            <person name="Alberti F."/>
        </authorList>
    </citation>
    <scope>NUCLEOTIDE SEQUENCE [LARGE SCALE GENOMIC DNA]</scope>
    <source>
        <strain evidence="9">T-177</strain>
    </source>
</reference>
<dbReference type="Proteomes" id="UP001556367">
    <property type="component" value="Unassembled WGS sequence"/>
</dbReference>